<dbReference type="Proteomes" id="UP001381693">
    <property type="component" value="Unassembled WGS sequence"/>
</dbReference>
<protein>
    <submittedName>
        <fullName evidence="2">Uncharacterized protein</fullName>
    </submittedName>
</protein>
<dbReference type="AlphaFoldDB" id="A0AAN8ZWR9"/>
<gene>
    <name evidence="2" type="ORF">SK128_009248</name>
</gene>
<sequence>MPVVSNFITSVGGMVILMCFYNANSILVRGAVMDGGEDGCKGIIFPTHYLRFFYKKRNDSERQRTDYWARGDCVRPPLHISAPLESSLSNKANGVCDGRVFSDGRSFVDGFSDTYKDVYDEDNARSQRPTSSFLGPEGTAGARNPIGRTLREAGDPDTQSYQTETPL</sequence>
<name>A0AAN8ZWR9_HALRR</name>
<feature type="region of interest" description="Disordered" evidence="1">
    <location>
        <begin position="120"/>
        <end position="167"/>
    </location>
</feature>
<evidence type="ECO:0000313" key="3">
    <source>
        <dbReference type="Proteomes" id="UP001381693"/>
    </source>
</evidence>
<keyword evidence="3" id="KW-1185">Reference proteome</keyword>
<evidence type="ECO:0000256" key="1">
    <source>
        <dbReference type="SAM" id="MobiDB-lite"/>
    </source>
</evidence>
<organism evidence="2 3">
    <name type="scientific">Halocaridina rubra</name>
    <name type="common">Hawaiian red shrimp</name>
    <dbReference type="NCBI Taxonomy" id="373956"/>
    <lineage>
        <taxon>Eukaryota</taxon>
        <taxon>Metazoa</taxon>
        <taxon>Ecdysozoa</taxon>
        <taxon>Arthropoda</taxon>
        <taxon>Crustacea</taxon>
        <taxon>Multicrustacea</taxon>
        <taxon>Malacostraca</taxon>
        <taxon>Eumalacostraca</taxon>
        <taxon>Eucarida</taxon>
        <taxon>Decapoda</taxon>
        <taxon>Pleocyemata</taxon>
        <taxon>Caridea</taxon>
        <taxon>Atyoidea</taxon>
        <taxon>Atyidae</taxon>
        <taxon>Halocaridina</taxon>
    </lineage>
</organism>
<feature type="compositionally biased region" description="Polar residues" evidence="1">
    <location>
        <begin position="157"/>
        <end position="167"/>
    </location>
</feature>
<dbReference type="EMBL" id="JAXCGZ010019270">
    <property type="protein sequence ID" value="KAK7066309.1"/>
    <property type="molecule type" value="Genomic_DNA"/>
</dbReference>
<reference evidence="2 3" key="1">
    <citation type="submission" date="2023-11" db="EMBL/GenBank/DDBJ databases">
        <title>Halocaridina rubra genome assembly.</title>
        <authorList>
            <person name="Smith C."/>
        </authorList>
    </citation>
    <scope>NUCLEOTIDE SEQUENCE [LARGE SCALE GENOMIC DNA]</scope>
    <source>
        <strain evidence="2">EP-1</strain>
        <tissue evidence="2">Whole</tissue>
    </source>
</reference>
<proteinExistence type="predicted"/>
<evidence type="ECO:0000313" key="2">
    <source>
        <dbReference type="EMBL" id="KAK7066309.1"/>
    </source>
</evidence>
<accession>A0AAN8ZWR9</accession>
<comment type="caution">
    <text evidence="2">The sequence shown here is derived from an EMBL/GenBank/DDBJ whole genome shotgun (WGS) entry which is preliminary data.</text>
</comment>